<name>A0A4P9A2F3_9BACT</name>
<feature type="active site" description="Nucleophile" evidence="5">
    <location>
        <position position="46"/>
    </location>
</feature>
<comment type="catalytic activity">
    <reaction evidence="1 5">
        <text>uridine(55) in tRNA = pseudouridine(55) in tRNA</text>
        <dbReference type="Rhea" id="RHEA:42532"/>
        <dbReference type="Rhea" id="RHEA-COMP:10101"/>
        <dbReference type="Rhea" id="RHEA-COMP:10102"/>
        <dbReference type="ChEBI" id="CHEBI:65314"/>
        <dbReference type="ChEBI" id="CHEBI:65315"/>
        <dbReference type="EC" id="5.4.99.25"/>
    </reaction>
</comment>
<evidence type="ECO:0000313" key="9">
    <source>
        <dbReference type="Proteomes" id="UP000310639"/>
    </source>
</evidence>
<dbReference type="RefSeq" id="WP_138078382.1">
    <property type="nucleotide sequence ID" value="NZ_CP040004.1"/>
</dbReference>
<evidence type="ECO:0000256" key="1">
    <source>
        <dbReference type="ARBA" id="ARBA00000385"/>
    </source>
</evidence>
<dbReference type="Pfam" id="PF01509">
    <property type="entry name" value="TruB_N"/>
    <property type="match status" value="1"/>
</dbReference>
<reference evidence="8 9" key="1">
    <citation type="submission" date="2019-04" db="EMBL/GenBank/DDBJ databases">
        <title>Saccharibacteria TM7 genomes.</title>
        <authorList>
            <person name="Bor B."/>
            <person name="He X."/>
            <person name="Chen T."/>
            <person name="Dewhirst F.E."/>
        </authorList>
    </citation>
    <scope>NUCLEOTIDE SEQUENCE [LARGE SCALE GENOMIC DNA]</scope>
    <source>
        <strain evidence="8 9">BB001</strain>
    </source>
</reference>
<dbReference type="PANTHER" id="PTHR13767:SF2">
    <property type="entry name" value="PSEUDOURIDYLATE SYNTHASE TRUB1"/>
    <property type="match status" value="1"/>
</dbReference>
<dbReference type="OrthoDB" id="9802309at2"/>
<evidence type="ECO:0000313" key="8">
    <source>
        <dbReference type="EMBL" id="QCT41929.1"/>
    </source>
</evidence>
<dbReference type="EMBL" id="CP040004">
    <property type="protein sequence ID" value="QCT41929.1"/>
    <property type="molecule type" value="Genomic_DNA"/>
</dbReference>
<dbReference type="EC" id="5.4.99.25" evidence="5"/>
<feature type="domain" description="Pseudouridine synthase II N-terminal" evidence="6">
    <location>
        <begin position="35"/>
        <end position="178"/>
    </location>
</feature>
<evidence type="ECO:0000259" key="6">
    <source>
        <dbReference type="Pfam" id="PF01509"/>
    </source>
</evidence>
<evidence type="ECO:0000256" key="3">
    <source>
        <dbReference type="ARBA" id="ARBA00022694"/>
    </source>
</evidence>
<dbReference type="InterPro" id="IPR020103">
    <property type="entry name" value="PsdUridine_synth_cat_dom_sf"/>
</dbReference>
<dbReference type="KEGG" id="nft:FBF37_00315"/>
<dbReference type="NCBIfam" id="TIGR00431">
    <property type="entry name" value="TruB"/>
    <property type="match status" value="1"/>
</dbReference>
<dbReference type="GO" id="GO:0031119">
    <property type="term" value="P:tRNA pseudouridine synthesis"/>
    <property type="evidence" value="ECO:0007669"/>
    <property type="project" value="UniProtKB-UniRule"/>
</dbReference>
<evidence type="ECO:0000259" key="7">
    <source>
        <dbReference type="Pfam" id="PF16198"/>
    </source>
</evidence>
<dbReference type="InterPro" id="IPR014780">
    <property type="entry name" value="tRNA_psdUridine_synth_TruB"/>
</dbReference>
<dbReference type="PANTHER" id="PTHR13767">
    <property type="entry name" value="TRNA-PSEUDOURIDINE SYNTHASE"/>
    <property type="match status" value="1"/>
</dbReference>
<dbReference type="GO" id="GO:0160148">
    <property type="term" value="F:tRNA pseudouridine(55) synthase activity"/>
    <property type="evidence" value="ECO:0007669"/>
    <property type="project" value="UniProtKB-EC"/>
</dbReference>
<evidence type="ECO:0000256" key="2">
    <source>
        <dbReference type="ARBA" id="ARBA00005642"/>
    </source>
</evidence>
<proteinExistence type="inferred from homology"/>
<feature type="domain" description="tRNA pseudouridylate synthase B C-terminal" evidence="7">
    <location>
        <begin position="179"/>
        <end position="217"/>
    </location>
</feature>
<keyword evidence="4 5" id="KW-0413">Isomerase</keyword>
<dbReference type="Gene3D" id="3.30.2350.10">
    <property type="entry name" value="Pseudouridine synthase"/>
    <property type="match status" value="1"/>
</dbReference>
<dbReference type="Proteomes" id="UP000310639">
    <property type="component" value="Chromosome"/>
</dbReference>
<evidence type="ECO:0000256" key="4">
    <source>
        <dbReference type="ARBA" id="ARBA00023235"/>
    </source>
</evidence>
<evidence type="ECO:0000256" key="5">
    <source>
        <dbReference type="HAMAP-Rule" id="MF_01080"/>
    </source>
</evidence>
<keyword evidence="3 5" id="KW-0819">tRNA processing</keyword>
<sequence>MIPNDDIVLIDKPAGMSSFGVVARIRRVLSQQLGKKAKVGHTGTLDPFATGLMILVTGKKCKEAGLFTKLDKWYRAEIILGVTSTTGDPEGELTPVSDHQPTIEAVRQATRQFIGVIEQIPPVFSAIKINGQRAYQLARKGQAVAMPVRQITVYDIEIESYDYPNLYINAHVSSGTYIRTLAEDIGKYLGTGAYCQSLRRTKIANFTIEQAVKLSDFGIEN</sequence>
<dbReference type="AlphaFoldDB" id="A0A4P9A2F3"/>
<dbReference type="HAMAP" id="MF_01080">
    <property type="entry name" value="TruB_bact"/>
    <property type="match status" value="1"/>
</dbReference>
<dbReference type="GO" id="GO:0003723">
    <property type="term" value="F:RNA binding"/>
    <property type="evidence" value="ECO:0007669"/>
    <property type="project" value="InterPro"/>
</dbReference>
<comment type="similarity">
    <text evidence="2 5">Belongs to the pseudouridine synthase TruB family. Type 1 subfamily.</text>
</comment>
<keyword evidence="9" id="KW-1185">Reference proteome</keyword>
<gene>
    <name evidence="5 8" type="primary">truB</name>
    <name evidence="8" type="ORF">FBF37_00315</name>
</gene>
<dbReference type="CDD" id="cd02573">
    <property type="entry name" value="PseudoU_synth_EcTruB"/>
    <property type="match status" value="1"/>
</dbReference>
<organism evidence="8 9">
    <name type="scientific">Candidatus Nanosynbacter featherlites</name>
    <dbReference type="NCBI Taxonomy" id="2572088"/>
    <lineage>
        <taxon>Bacteria</taxon>
        <taxon>Candidatus Saccharimonadota</taxon>
        <taxon>Candidatus Saccharimonadia</taxon>
        <taxon>Candidatus Nanosynbacterales</taxon>
        <taxon>Candidatus Nanosynbacteraceae</taxon>
        <taxon>Candidatus Nanosynbacter</taxon>
    </lineage>
</organism>
<accession>A0A4P9A2F3</accession>
<dbReference type="InterPro" id="IPR032819">
    <property type="entry name" value="TruB_C"/>
</dbReference>
<dbReference type="GO" id="GO:1990481">
    <property type="term" value="P:mRNA pseudouridine synthesis"/>
    <property type="evidence" value="ECO:0007669"/>
    <property type="project" value="TreeGrafter"/>
</dbReference>
<dbReference type="InterPro" id="IPR002501">
    <property type="entry name" value="PsdUridine_synth_N"/>
</dbReference>
<protein>
    <recommendedName>
        <fullName evidence="5">tRNA pseudouridine synthase B</fullName>
        <ecNumber evidence="5">5.4.99.25</ecNumber>
    </recommendedName>
    <alternativeName>
        <fullName evidence="5">tRNA pseudouridine(55) synthase</fullName>
        <shortName evidence="5">Psi55 synthase</shortName>
    </alternativeName>
    <alternativeName>
        <fullName evidence="5">tRNA pseudouridylate synthase</fullName>
    </alternativeName>
    <alternativeName>
        <fullName evidence="5">tRNA-uridine isomerase</fullName>
    </alternativeName>
</protein>
<dbReference type="SUPFAM" id="SSF55120">
    <property type="entry name" value="Pseudouridine synthase"/>
    <property type="match status" value="1"/>
</dbReference>
<comment type="function">
    <text evidence="5">Responsible for synthesis of pseudouridine from uracil-55 in the psi GC loop of transfer RNAs.</text>
</comment>
<dbReference type="Pfam" id="PF16198">
    <property type="entry name" value="TruB_C_2"/>
    <property type="match status" value="1"/>
</dbReference>